<feature type="region of interest" description="Disordered" evidence="1">
    <location>
        <begin position="390"/>
        <end position="421"/>
    </location>
</feature>
<evidence type="ECO:0000313" key="2">
    <source>
        <dbReference type="EMBL" id="NYF40583.1"/>
    </source>
</evidence>
<evidence type="ECO:0000256" key="1">
    <source>
        <dbReference type="SAM" id="MobiDB-lite"/>
    </source>
</evidence>
<organism evidence="2 3">
    <name type="scientific">Streptosporangium sandarakinum</name>
    <dbReference type="NCBI Taxonomy" id="1260955"/>
    <lineage>
        <taxon>Bacteria</taxon>
        <taxon>Bacillati</taxon>
        <taxon>Actinomycetota</taxon>
        <taxon>Actinomycetes</taxon>
        <taxon>Streptosporangiales</taxon>
        <taxon>Streptosporangiaceae</taxon>
        <taxon>Streptosporangium</taxon>
    </lineage>
</organism>
<dbReference type="AlphaFoldDB" id="A0A852UZL9"/>
<dbReference type="SUPFAM" id="SSF50998">
    <property type="entry name" value="Quinoprotein alcohol dehydrogenase-like"/>
    <property type="match status" value="1"/>
</dbReference>
<accession>A0A852UZL9</accession>
<dbReference type="EMBL" id="JACCCO010000001">
    <property type="protein sequence ID" value="NYF40583.1"/>
    <property type="molecule type" value="Genomic_DNA"/>
</dbReference>
<protein>
    <recommendedName>
        <fullName evidence="4">PKD domain containing protein</fullName>
    </recommendedName>
</protein>
<dbReference type="InterPro" id="IPR011047">
    <property type="entry name" value="Quinoprotein_ADH-like_sf"/>
</dbReference>
<dbReference type="RefSeq" id="WP_246423977.1">
    <property type="nucleotide sequence ID" value="NZ_JACCCO010000001.1"/>
</dbReference>
<proteinExistence type="predicted"/>
<evidence type="ECO:0008006" key="4">
    <source>
        <dbReference type="Google" id="ProtNLM"/>
    </source>
</evidence>
<dbReference type="InterPro" id="IPR013431">
    <property type="entry name" value="Delta_60_rpt"/>
</dbReference>
<dbReference type="Proteomes" id="UP000576393">
    <property type="component" value="Unassembled WGS sequence"/>
</dbReference>
<evidence type="ECO:0000313" key="3">
    <source>
        <dbReference type="Proteomes" id="UP000576393"/>
    </source>
</evidence>
<gene>
    <name evidence="2" type="ORF">HDA43_002742</name>
</gene>
<sequence>MLPETAPPRAVAPVPVPVPAAAVPVLRRAAAPAAAVPALRRAAVTAASALAILAALAIPPPPAAAGTVRHPAVVSADPVDTTPHVLDGIVNAIALVGDTVVVGGRFSRVREAGSARAVERRNLFAYDLATGRILPGFAPRPDRPVRALAAGDGGTVYAGGEFTAAGGPVLRRTGALARLRLSDGSPVTGFAARIRGGAVTTLVRDGSALYAGGGFTHAGGLARPALARLDAATGAADPAFGIRPGTPRGSRVRVHALALGGGKLAVGGDFTTLGGLPRAQLGLVDVRAARVDAWRTAFYAARCARDFPSYVRGLDFAPDGAYFAVVTTGGPRGASRPCDTAARFETRPPRASGEVSPTWVNHTGGDSLYAVAATGAAVYVGGHQRWLDNPEGHDSAGPGAVPRPGIGAIDPRTGRALPWNPTRDRGIGVKAFLTCPRGLLVGSDTTRLGHEYHARVGMFPLP</sequence>
<comment type="caution">
    <text evidence="2">The sequence shown here is derived from an EMBL/GenBank/DDBJ whole genome shotgun (WGS) entry which is preliminary data.</text>
</comment>
<keyword evidence="3" id="KW-1185">Reference proteome</keyword>
<dbReference type="Pfam" id="PF17164">
    <property type="entry name" value="DUF5122"/>
    <property type="match status" value="1"/>
</dbReference>
<name>A0A852UZL9_9ACTN</name>
<reference evidence="2 3" key="1">
    <citation type="submission" date="2020-07" db="EMBL/GenBank/DDBJ databases">
        <title>Sequencing the genomes of 1000 actinobacteria strains.</title>
        <authorList>
            <person name="Klenk H.-P."/>
        </authorList>
    </citation>
    <scope>NUCLEOTIDE SEQUENCE [LARGE SCALE GENOMIC DNA]</scope>
    <source>
        <strain evidence="2 3">DSM 45763</strain>
    </source>
</reference>